<gene>
    <name evidence="2" type="ORF">Tco_0891773</name>
</gene>
<sequence>MDNNNLNNKEWKESDYGNHLNTATDSFFKAHDEHDIEEGNEPRQMKHKEDNKNDEQPNKRVCKAEKFEAIKYSLGPNEEYIAIRRCEYNAWGRNKDSVHTAYSIDLAGNEIDNVGEVSIIWNPVVGSIEPLENPLDTRKLESSSYHALGACLSPYNSFLRR</sequence>
<reference evidence="2" key="1">
    <citation type="journal article" date="2022" name="Int. J. Mol. Sci.">
        <title>Draft Genome of Tanacetum Coccineum: Genomic Comparison of Closely Related Tanacetum-Family Plants.</title>
        <authorList>
            <person name="Yamashiro T."/>
            <person name="Shiraishi A."/>
            <person name="Nakayama K."/>
            <person name="Satake H."/>
        </authorList>
    </citation>
    <scope>NUCLEOTIDE SEQUENCE</scope>
</reference>
<feature type="compositionally biased region" description="Basic and acidic residues" evidence="1">
    <location>
        <begin position="40"/>
        <end position="60"/>
    </location>
</feature>
<dbReference type="EMBL" id="BQNB010013920">
    <property type="protein sequence ID" value="GJT21836.1"/>
    <property type="molecule type" value="Genomic_DNA"/>
</dbReference>
<protein>
    <submittedName>
        <fullName evidence="2">Uncharacterized protein</fullName>
    </submittedName>
</protein>
<proteinExistence type="predicted"/>
<feature type="region of interest" description="Disordered" evidence="1">
    <location>
        <begin position="1"/>
        <end position="60"/>
    </location>
</feature>
<dbReference type="Proteomes" id="UP001151760">
    <property type="component" value="Unassembled WGS sequence"/>
</dbReference>
<name>A0ABQ5C487_9ASTR</name>
<comment type="caution">
    <text evidence="2">The sequence shown here is derived from an EMBL/GenBank/DDBJ whole genome shotgun (WGS) entry which is preliminary data.</text>
</comment>
<evidence type="ECO:0000256" key="1">
    <source>
        <dbReference type="SAM" id="MobiDB-lite"/>
    </source>
</evidence>
<reference evidence="2" key="2">
    <citation type="submission" date="2022-01" db="EMBL/GenBank/DDBJ databases">
        <authorList>
            <person name="Yamashiro T."/>
            <person name="Shiraishi A."/>
            <person name="Satake H."/>
            <person name="Nakayama K."/>
        </authorList>
    </citation>
    <scope>NUCLEOTIDE SEQUENCE</scope>
</reference>
<evidence type="ECO:0000313" key="2">
    <source>
        <dbReference type="EMBL" id="GJT21836.1"/>
    </source>
</evidence>
<evidence type="ECO:0000313" key="3">
    <source>
        <dbReference type="Proteomes" id="UP001151760"/>
    </source>
</evidence>
<keyword evidence="3" id="KW-1185">Reference proteome</keyword>
<accession>A0ABQ5C487</accession>
<organism evidence="2 3">
    <name type="scientific">Tanacetum coccineum</name>
    <dbReference type="NCBI Taxonomy" id="301880"/>
    <lineage>
        <taxon>Eukaryota</taxon>
        <taxon>Viridiplantae</taxon>
        <taxon>Streptophyta</taxon>
        <taxon>Embryophyta</taxon>
        <taxon>Tracheophyta</taxon>
        <taxon>Spermatophyta</taxon>
        <taxon>Magnoliopsida</taxon>
        <taxon>eudicotyledons</taxon>
        <taxon>Gunneridae</taxon>
        <taxon>Pentapetalae</taxon>
        <taxon>asterids</taxon>
        <taxon>campanulids</taxon>
        <taxon>Asterales</taxon>
        <taxon>Asteraceae</taxon>
        <taxon>Asteroideae</taxon>
        <taxon>Anthemideae</taxon>
        <taxon>Anthemidinae</taxon>
        <taxon>Tanacetum</taxon>
    </lineage>
</organism>